<evidence type="ECO:0000313" key="3">
    <source>
        <dbReference type="Proteomes" id="UP000095200"/>
    </source>
</evidence>
<comment type="caution">
    <text evidence="2">The sequence shown here is derived from an EMBL/GenBank/DDBJ whole genome shotgun (WGS) entry which is preliminary data.</text>
</comment>
<sequence length="136" mass="15041">MNSNSSSYLTLSRYQINQSVKSALVRHFADLSQLDFTTTKNTVYLNGILKKDPSGDFSASGLEAMLREIVRIPGVRGLQADLDNWLVSYSGAGFDLHKKARPRASSGMGQTVRIARQEDVGDVLQDMPESSEEERT</sequence>
<keyword evidence="3" id="KW-1185">Reference proteome</keyword>
<dbReference type="EMBL" id="BDFE01000016">
    <property type="protein sequence ID" value="GAU08964.1"/>
    <property type="molecule type" value="Genomic_DNA"/>
</dbReference>
<accession>A0A194AJQ6</accession>
<feature type="region of interest" description="Disordered" evidence="1">
    <location>
        <begin position="101"/>
        <end position="136"/>
    </location>
</feature>
<proteinExistence type="predicted"/>
<organism evidence="2 3">
    <name type="scientific">Desulfoplanes formicivorans</name>
    <dbReference type="NCBI Taxonomy" id="1592317"/>
    <lineage>
        <taxon>Bacteria</taxon>
        <taxon>Pseudomonadati</taxon>
        <taxon>Thermodesulfobacteriota</taxon>
        <taxon>Desulfovibrionia</taxon>
        <taxon>Desulfovibrionales</taxon>
        <taxon>Desulfoplanaceae</taxon>
        <taxon>Desulfoplanes</taxon>
    </lineage>
</organism>
<evidence type="ECO:0000256" key="1">
    <source>
        <dbReference type="SAM" id="MobiDB-lite"/>
    </source>
</evidence>
<dbReference type="Proteomes" id="UP000095200">
    <property type="component" value="Unassembled WGS sequence"/>
</dbReference>
<dbReference type="AlphaFoldDB" id="A0A194AJQ6"/>
<evidence type="ECO:0000313" key="2">
    <source>
        <dbReference type="EMBL" id="GAU08964.1"/>
    </source>
</evidence>
<gene>
    <name evidence="2" type="ORF">DPF_1683</name>
</gene>
<dbReference type="RefSeq" id="WP_141721100.1">
    <property type="nucleotide sequence ID" value="NZ_BDFE01000016.1"/>
</dbReference>
<reference evidence="3" key="1">
    <citation type="submission" date="2016-06" db="EMBL/GenBank/DDBJ databases">
        <title>Draft genome sequence of Desulfoplanes formicivorans strain Pf12B.</title>
        <authorList>
            <person name="Watanabe M."/>
            <person name="Kojima H."/>
            <person name="Fukui M."/>
        </authorList>
    </citation>
    <scope>NUCLEOTIDE SEQUENCE [LARGE SCALE GENOMIC DNA]</scope>
    <source>
        <strain evidence="3">Pf12B</strain>
    </source>
</reference>
<protein>
    <submittedName>
        <fullName evidence="2">Uncharacterized protein</fullName>
    </submittedName>
</protein>
<dbReference type="OrthoDB" id="5522561at2"/>
<name>A0A194AJQ6_9BACT</name>